<dbReference type="OrthoDB" id="2456601at2"/>
<dbReference type="AlphaFoldDB" id="A0A5J6SK66"/>
<reference evidence="1 2" key="1">
    <citation type="submission" date="2018-07" db="EMBL/GenBank/DDBJ databases">
        <title>Complete genome sequence of Psychrobacillus sp. PB01, isolated from iceberg, and comparative genome analysis of Psychrobacillus strains.</title>
        <authorList>
            <person name="Lee P.C."/>
        </authorList>
    </citation>
    <scope>NUCLEOTIDE SEQUENCE [LARGE SCALE GENOMIC DNA]</scope>
    <source>
        <strain evidence="1 2">PB01</strain>
    </source>
</reference>
<protein>
    <submittedName>
        <fullName evidence="1">Uncharacterized protein</fullName>
    </submittedName>
</protein>
<evidence type="ECO:0000313" key="2">
    <source>
        <dbReference type="Proteomes" id="UP000325517"/>
    </source>
</evidence>
<dbReference type="EMBL" id="CP031223">
    <property type="protein sequence ID" value="QFF98258.1"/>
    <property type="molecule type" value="Genomic_DNA"/>
</dbReference>
<organism evidence="1 2">
    <name type="scientific">Psychrobacillus glaciei</name>
    <dbReference type="NCBI Taxonomy" id="2283160"/>
    <lineage>
        <taxon>Bacteria</taxon>
        <taxon>Bacillati</taxon>
        <taxon>Bacillota</taxon>
        <taxon>Bacilli</taxon>
        <taxon>Bacillales</taxon>
        <taxon>Bacillaceae</taxon>
        <taxon>Psychrobacillus</taxon>
    </lineage>
</organism>
<keyword evidence="2" id="KW-1185">Reference proteome</keyword>
<dbReference type="Proteomes" id="UP000325517">
    <property type="component" value="Chromosome"/>
</dbReference>
<dbReference type="RefSeq" id="WP_151699202.1">
    <property type="nucleotide sequence ID" value="NZ_CP031223.1"/>
</dbReference>
<sequence length="134" mass="15565">MNSFNDPLLYIKGPPVFHLYPIGSIIQMKTEMEMEVPMDVPKKVQDESTSIYEIRTSMSKKTLAILEKLTFLAKPFQRRAYRPLVFYVTGGVYLQGEVEKVDDEFVTFLVGSEETITYRVDQVEKIVWRGTEMK</sequence>
<gene>
    <name evidence="1" type="ORF">PB01_05180</name>
</gene>
<name>A0A5J6SK66_9BACI</name>
<accession>A0A5J6SK66</accession>
<dbReference type="KEGG" id="psyo:PB01_05180"/>
<evidence type="ECO:0000313" key="1">
    <source>
        <dbReference type="EMBL" id="QFF98258.1"/>
    </source>
</evidence>
<proteinExistence type="predicted"/>